<name>A0A127PD41_9BURK</name>
<dbReference type="Pfam" id="PF00392">
    <property type="entry name" value="GntR"/>
    <property type="match status" value="1"/>
</dbReference>
<reference evidence="8 9" key="1">
    <citation type="submission" date="2015-11" db="EMBL/GenBank/DDBJ databases">
        <title>Exploring the genomic traits of fungus-feeding bacterial genus Collimonas.</title>
        <authorList>
            <person name="Song C."/>
            <person name="Schmidt R."/>
            <person name="de Jager V."/>
            <person name="Krzyzanowska D."/>
            <person name="Jongedijk E."/>
            <person name="Cankar K."/>
            <person name="Beekwilder J."/>
            <person name="van Veen A."/>
            <person name="de Boer W."/>
            <person name="van Veen J.A."/>
            <person name="Garbeva P."/>
        </authorList>
    </citation>
    <scope>NUCLEOTIDE SEQUENCE [LARGE SCALE GENOMIC DNA]</scope>
    <source>
        <strain evidence="8 9">Ter6</strain>
    </source>
</reference>
<dbReference type="PROSITE" id="PS50949">
    <property type="entry name" value="HTH_GNTR"/>
    <property type="match status" value="1"/>
</dbReference>
<dbReference type="Pfam" id="PF00155">
    <property type="entry name" value="Aminotran_1_2"/>
    <property type="match status" value="1"/>
</dbReference>
<proteinExistence type="inferred from homology"/>
<dbReference type="AlphaFoldDB" id="A0A127PD41"/>
<keyword evidence="2" id="KW-0663">Pyridoxal phosphate</keyword>
<dbReference type="PANTHER" id="PTHR46577">
    <property type="entry name" value="HTH-TYPE TRANSCRIPTIONAL REGULATORY PROTEIN GABR"/>
    <property type="match status" value="1"/>
</dbReference>
<dbReference type="InterPro" id="IPR004839">
    <property type="entry name" value="Aminotransferase_I/II_large"/>
</dbReference>
<dbReference type="OrthoDB" id="9804020at2"/>
<comment type="similarity">
    <text evidence="1">In the C-terminal section; belongs to the class-I pyridoxal-phosphate-dependent aminotransferase family.</text>
</comment>
<dbReference type="PATRIC" id="fig|158899.10.peg.2696"/>
<dbReference type="SUPFAM" id="SSF46785">
    <property type="entry name" value="Winged helix' DNA-binding domain"/>
    <property type="match status" value="1"/>
</dbReference>
<evidence type="ECO:0000256" key="6">
    <source>
        <dbReference type="SAM" id="MobiDB-lite"/>
    </source>
</evidence>
<evidence type="ECO:0000256" key="4">
    <source>
        <dbReference type="ARBA" id="ARBA00023125"/>
    </source>
</evidence>
<protein>
    <submittedName>
        <fullName evidence="8">Bacterial regulatory s, gntR family protein</fullName>
    </submittedName>
</protein>
<dbReference type="InterPro" id="IPR051446">
    <property type="entry name" value="HTH_trans_reg/aminotransferase"/>
</dbReference>
<dbReference type="InterPro" id="IPR000524">
    <property type="entry name" value="Tscrpt_reg_HTH_GntR"/>
</dbReference>
<evidence type="ECO:0000313" key="9">
    <source>
        <dbReference type="Proteomes" id="UP000072421"/>
    </source>
</evidence>
<dbReference type="EMBL" id="CP013232">
    <property type="protein sequence ID" value="AMO95371.1"/>
    <property type="molecule type" value="Genomic_DNA"/>
</dbReference>
<dbReference type="InterPro" id="IPR036390">
    <property type="entry name" value="WH_DNA-bd_sf"/>
</dbReference>
<evidence type="ECO:0000259" key="7">
    <source>
        <dbReference type="PROSITE" id="PS50949"/>
    </source>
</evidence>
<dbReference type="Proteomes" id="UP000072421">
    <property type="component" value="Chromosome"/>
</dbReference>
<feature type="domain" description="HTH gntR-type" evidence="7">
    <location>
        <begin position="24"/>
        <end position="91"/>
    </location>
</feature>
<evidence type="ECO:0000256" key="2">
    <source>
        <dbReference type="ARBA" id="ARBA00022898"/>
    </source>
</evidence>
<evidence type="ECO:0000256" key="1">
    <source>
        <dbReference type="ARBA" id="ARBA00005384"/>
    </source>
</evidence>
<dbReference type="InterPro" id="IPR036388">
    <property type="entry name" value="WH-like_DNA-bd_sf"/>
</dbReference>
<dbReference type="PANTHER" id="PTHR46577:SF1">
    <property type="entry name" value="HTH-TYPE TRANSCRIPTIONAL REGULATORY PROTEIN GABR"/>
    <property type="match status" value="1"/>
</dbReference>
<dbReference type="InterPro" id="IPR015424">
    <property type="entry name" value="PyrdxlP-dep_Trfase"/>
</dbReference>
<dbReference type="GO" id="GO:0003700">
    <property type="term" value="F:DNA-binding transcription factor activity"/>
    <property type="evidence" value="ECO:0007669"/>
    <property type="project" value="InterPro"/>
</dbReference>
<dbReference type="GO" id="GO:0030170">
    <property type="term" value="F:pyridoxal phosphate binding"/>
    <property type="evidence" value="ECO:0007669"/>
    <property type="project" value="InterPro"/>
</dbReference>
<keyword evidence="5" id="KW-0804">Transcription</keyword>
<sequence length="494" mass="53762">MTTIPALLPQALLEAPLLKHSGAAPMQRQLHHRIKETILDGRLAPGSRLPGSRALAEALSISRNTVTAAYDLLAAEGYVEPDRQGTRVATLSRPPPRAERNTPPAPATALRLRHIQPSAPRSDASATLRPGVPALSHFPLAAWRRVVDRAIRRSGPSALGYGDPLGEPALRAAIARHLGVARGVRCDPAQVIITEGAQEALALCVRLLTNPGDTAWVEDPGYRGAKAAMHAGDLHIAPLRVDSDGVIVAESDWKSPPPHWPPRLIYTTPSHQYPAGAVLTVARRLELIAQARRHGAWIIEDDYDSEFRHAGESIGAMQGLVAQAPVLYVGTFSKTMFPSLRLGFLVLPAALLPQLQTPLEEILRGGHRYEQLALAEFIESGQFGRHLGRMRRLYRDRQQALRQAMAQHMQVPHTIEGGHCGLHLTVRLPAQYPDRKIAEAARRYGIAPSPLSGFALQPRPEDNGLVLGYGNTSAELFEPLVRRLSQLARAAEIA</sequence>
<accession>A0A127PD41</accession>
<dbReference type="InterPro" id="IPR015421">
    <property type="entry name" value="PyrdxlP-dep_Trfase_major"/>
</dbReference>
<keyword evidence="3" id="KW-0805">Transcription regulation</keyword>
<gene>
    <name evidence="8" type="ORF">CFter6_2704</name>
</gene>
<dbReference type="CDD" id="cd00609">
    <property type="entry name" value="AAT_like"/>
    <property type="match status" value="1"/>
</dbReference>
<dbReference type="Gene3D" id="1.10.10.10">
    <property type="entry name" value="Winged helix-like DNA-binding domain superfamily/Winged helix DNA-binding domain"/>
    <property type="match status" value="1"/>
</dbReference>
<dbReference type="CDD" id="cd07377">
    <property type="entry name" value="WHTH_GntR"/>
    <property type="match status" value="1"/>
</dbReference>
<organism evidence="8">
    <name type="scientific">Collimonas fungivorans</name>
    <dbReference type="NCBI Taxonomy" id="158899"/>
    <lineage>
        <taxon>Bacteria</taxon>
        <taxon>Pseudomonadati</taxon>
        <taxon>Pseudomonadota</taxon>
        <taxon>Betaproteobacteria</taxon>
        <taxon>Burkholderiales</taxon>
        <taxon>Oxalobacteraceae</taxon>
        <taxon>Collimonas</taxon>
    </lineage>
</organism>
<dbReference type="Gene3D" id="3.40.640.10">
    <property type="entry name" value="Type I PLP-dependent aspartate aminotransferase-like (Major domain)"/>
    <property type="match status" value="1"/>
</dbReference>
<dbReference type="RefSeq" id="WP_061540198.1">
    <property type="nucleotide sequence ID" value="NZ_CP013232.1"/>
</dbReference>
<dbReference type="SUPFAM" id="SSF53383">
    <property type="entry name" value="PLP-dependent transferases"/>
    <property type="match status" value="1"/>
</dbReference>
<dbReference type="PRINTS" id="PR00035">
    <property type="entry name" value="HTHGNTR"/>
</dbReference>
<feature type="region of interest" description="Disordered" evidence="6">
    <location>
        <begin position="83"/>
        <end position="106"/>
    </location>
</feature>
<evidence type="ECO:0000256" key="5">
    <source>
        <dbReference type="ARBA" id="ARBA00023163"/>
    </source>
</evidence>
<evidence type="ECO:0000313" key="8">
    <source>
        <dbReference type="EMBL" id="AMO95371.1"/>
    </source>
</evidence>
<evidence type="ECO:0000256" key="3">
    <source>
        <dbReference type="ARBA" id="ARBA00023015"/>
    </source>
</evidence>
<dbReference type="GO" id="GO:0003677">
    <property type="term" value="F:DNA binding"/>
    <property type="evidence" value="ECO:0007669"/>
    <property type="project" value="UniProtKB-KW"/>
</dbReference>
<dbReference type="SMART" id="SM00345">
    <property type="entry name" value="HTH_GNTR"/>
    <property type="match status" value="1"/>
</dbReference>
<keyword evidence="4" id="KW-0238">DNA-binding</keyword>